<evidence type="ECO:0000313" key="2">
    <source>
        <dbReference type="EMBL" id="GAA4650232.1"/>
    </source>
</evidence>
<dbReference type="EMBL" id="BAABFL010000377">
    <property type="protein sequence ID" value="GAA4650232.1"/>
    <property type="molecule type" value="Genomic_DNA"/>
</dbReference>
<dbReference type="Proteomes" id="UP001500604">
    <property type="component" value="Unassembled WGS sequence"/>
</dbReference>
<dbReference type="Gene3D" id="1.10.10.10">
    <property type="entry name" value="Winged helix-like DNA-binding domain superfamily/Winged helix DNA-binding domain"/>
    <property type="match status" value="1"/>
</dbReference>
<gene>
    <name evidence="2" type="ORF">GCM10023116_25150</name>
</gene>
<sequence length="246" mass="27867">MNLDTLKQLDLDDREISIYMTLFRLGPASIRDIAGQTGVNRGTTYEILKRLAARGIVSYFPKGKRRVFRAEDPERLLQLAEEKQNALKHTIEQLKTDIIPGLHHLKPDFSSGNVSFYEGDDGIELVLKDILATVAHQPEKSYSVFSSKSLRQHLYRPFPNYTTQRIRQKISVKVIALGEGGEDAEYSERKWIRTQGQPDASYIAIYPPKVAMISLASENYPVATVIDSVEIATAQKVIFDTLWQLL</sequence>
<keyword evidence="3" id="KW-1185">Reference proteome</keyword>
<comment type="caution">
    <text evidence="2">The sequence shown here is derived from an EMBL/GenBank/DDBJ whole genome shotgun (WGS) entry which is preliminary data.</text>
</comment>
<dbReference type="InterPro" id="IPR011991">
    <property type="entry name" value="ArsR-like_HTH"/>
</dbReference>
<dbReference type="CDD" id="cd00090">
    <property type="entry name" value="HTH_ARSR"/>
    <property type="match status" value="1"/>
</dbReference>
<dbReference type="InterPro" id="IPR002831">
    <property type="entry name" value="Tscrpt_reg_TrmB_N"/>
</dbReference>
<evidence type="ECO:0000313" key="3">
    <source>
        <dbReference type="Proteomes" id="UP001500604"/>
    </source>
</evidence>
<organism evidence="2 3">
    <name type="scientific">Kistimonas scapharcae</name>
    <dbReference type="NCBI Taxonomy" id="1036133"/>
    <lineage>
        <taxon>Bacteria</taxon>
        <taxon>Pseudomonadati</taxon>
        <taxon>Pseudomonadota</taxon>
        <taxon>Gammaproteobacteria</taxon>
        <taxon>Oceanospirillales</taxon>
        <taxon>Endozoicomonadaceae</taxon>
        <taxon>Kistimonas</taxon>
    </lineage>
</organism>
<evidence type="ECO:0000259" key="1">
    <source>
        <dbReference type="Pfam" id="PF01978"/>
    </source>
</evidence>
<name>A0ABP8V2W8_9GAMM</name>
<dbReference type="InterPro" id="IPR036388">
    <property type="entry name" value="WH-like_DNA-bd_sf"/>
</dbReference>
<dbReference type="RefSeq" id="WP_345196351.1">
    <property type="nucleotide sequence ID" value="NZ_BAABFL010000377.1"/>
</dbReference>
<dbReference type="InterPro" id="IPR036390">
    <property type="entry name" value="WH_DNA-bd_sf"/>
</dbReference>
<protein>
    <recommendedName>
        <fullName evidence="1">Transcription regulator TrmB N-terminal domain-containing protein</fullName>
    </recommendedName>
</protein>
<accession>A0ABP8V2W8</accession>
<dbReference type="Pfam" id="PF01978">
    <property type="entry name" value="TrmB"/>
    <property type="match status" value="1"/>
</dbReference>
<dbReference type="PANTHER" id="PTHR34293">
    <property type="entry name" value="HTH-TYPE TRANSCRIPTIONAL REGULATOR TRMBL2"/>
    <property type="match status" value="1"/>
</dbReference>
<dbReference type="PANTHER" id="PTHR34293:SF1">
    <property type="entry name" value="HTH-TYPE TRANSCRIPTIONAL REGULATOR TRMBL2"/>
    <property type="match status" value="1"/>
</dbReference>
<dbReference type="SUPFAM" id="SSF46785">
    <property type="entry name" value="Winged helix' DNA-binding domain"/>
    <property type="match status" value="1"/>
</dbReference>
<reference evidence="3" key="1">
    <citation type="journal article" date="2019" name="Int. J. Syst. Evol. Microbiol.">
        <title>The Global Catalogue of Microorganisms (GCM) 10K type strain sequencing project: providing services to taxonomists for standard genome sequencing and annotation.</title>
        <authorList>
            <consortium name="The Broad Institute Genomics Platform"/>
            <consortium name="The Broad Institute Genome Sequencing Center for Infectious Disease"/>
            <person name="Wu L."/>
            <person name="Ma J."/>
        </authorList>
    </citation>
    <scope>NUCLEOTIDE SEQUENCE [LARGE SCALE GENOMIC DNA]</scope>
    <source>
        <strain evidence="3">JCM 17805</strain>
    </source>
</reference>
<proteinExistence type="predicted"/>
<feature type="domain" description="Transcription regulator TrmB N-terminal" evidence="1">
    <location>
        <begin position="6"/>
        <end position="74"/>
    </location>
</feature>
<dbReference type="InterPro" id="IPR051797">
    <property type="entry name" value="TrmB-like"/>
</dbReference>